<keyword evidence="2" id="KW-1133">Transmembrane helix</keyword>
<dbReference type="Proteomes" id="UP000184694">
    <property type="component" value="Unassembled WGS sequence"/>
</dbReference>
<feature type="transmembrane region" description="Helical" evidence="2">
    <location>
        <begin position="505"/>
        <end position="522"/>
    </location>
</feature>
<feature type="region of interest" description="Disordered" evidence="1">
    <location>
        <begin position="74"/>
        <end position="106"/>
    </location>
</feature>
<feature type="transmembrane region" description="Helical" evidence="2">
    <location>
        <begin position="754"/>
        <end position="776"/>
    </location>
</feature>
<feature type="transmembrane region" description="Helical" evidence="2">
    <location>
        <begin position="454"/>
        <end position="474"/>
    </location>
</feature>
<dbReference type="EMBL" id="FSRG01000006">
    <property type="protein sequence ID" value="SIO31052.1"/>
    <property type="molecule type" value="Genomic_DNA"/>
</dbReference>
<feature type="transmembrane region" description="Helical" evidence="2">
    <location>
        <begin position="117"/>
        <end position="136"/>
    </location>
</feature>
<dbReference type="Pfam" id="PF10101">
    <property type="entry name" value="DUF2339"/>
    <property type="match status" value="1"/>
</dbReference>
<dbReference type="AlphaFoldDB" id="A0A1N6IG88"/>
<feature type="transmembrane region" description="Helical" evidence="2">
    <location>
        <begin position="617"/>
        <end position="636"/>
    </location>
</feature>
<dbReference type="PANTHER" id="PTHR38434:SF1">
    <property type="entry name" value="BLL2549 PROTEIN"/>
    <property type="match status" value="1"/>
</dbReference>
<dbReference type="STRING" id="1121457.SAMN02745161_2725"/>
<feature type="transmembrane region" description="Helical" evidence="2">
    <location>
        <begin position="1081"/>
        <end position="1098"/>
    </location>
</feature>
<accession>A0A1N6IG88</accession>
<feature type="transmembrane region" description="Helical" evidence="2">
    <location>
        <begin position="429"/>
        <end position="448"/>
    </location>
</feature>
<feature type="transmembrane region" description="Helical" evidence="2">
    <location>
        <begin position="1055"/>
        <end position="1074"/>
    </location>
</feature>
<reference evidence="4" key="1">
    <citation type="submission" date="2016-11" db="EMBL/GenBank/DDBJ databases">
        <authorList>
            <person name="Varghese N."/>
            <person name="Submissions S."/>
        </authorList>
    </citation>
    <scope>NUCLEOTIDE SEQUENCE [LARGE SCALE GENOMIC DNA]</scope>
    <source>
        <strain evidence="4">DSM 17456</strain>
    </source>
</reference>
<dbReference type="RefSeq" id="WP_074217473.1">
    <property type="nucleotide sequence ID" value="NZ_FSRG01000006.1"/>
</dbReference>
<name>A0A1N6IG88_9BACT</name>
<evidence type="ECO:0000256" key="2">
    <source>
        <dbReference type="SAM" id="Phobius"/>
    </source>
</evidence>
<evidence type="ECO:0000313" key="3">
    <source>
        <dbReference type="EMBL" id="SIO31052.1"/>
    </source>
</evidence>
<feature type="transmembrane region" description="Helical" evidence="2">
    <location>
        <begin position="693"/>
        <end position="712"/>
    </location>
</feature>
<evidence type="ECO:0000313" key="4">
    <source>
        <dbReference type="Proteomes" id="UP000184694"/>
    </source>
</evidence>
<feature type="transmembrane region" description="Helical" evidence="2">
    <location>
        <begin position="947"/>
        <end position="971"/>
    </location>
</feature>
<feature type="transmembrane region" description="Helical" evidence="2">
    <location>
        <begin position="364"/>
        <end position="385"/>
    </location>
</feature>
<feature type="transmembrane region" description="Helical" evidence="2">
    <location>
        <begin position="397"/>
        <end position="417"/>
    </location>
</feature>
<feature type="transmembrane region" description="Helical" evidence="2">
    <location>
        <begin position="920"/>
        <end position="940"/>
    </location>
</feature>
<feature type="compositionally biased region" description="Polar residues" evidence="1">
    <location>
        <begin position="83"/>
        <end position="103"/>
    </location>
</feature>
<dbReference type="OrthoDB" id="5422830at2"/>
<dbReference type="PANTHER" id="PTHR38434">
    <property type="entry name" value="BLL2549 PROTEIN"/>
    <property type="match status" value="1"/>
</dbReference>
<feature type="transmembrane region" description="Helical" evidence="2">
    <location>
        <begin position="782"/>
        <end position="799"/>
    </location>
</feature>
<feature type="compositionally biased region" description="Polar residues" evidence="1">
    <location>
        <begin position="206"/>
        <end position="219"/>
    </location>
</feature>
<keyword evidence="4" id="KW-1185">Reference proteome</keyword>
<feature type="transmembrane region" description="Helical" evidence="2">
    <location>
        <begin position="886"/>
        <end position="908"/>
    </location>
</feature>
<keyword evidence="2" id="KW-0472">Membrane</keyword>
<dbReference type="InterPro" id="IPR019286">
    <property type="entry name" value="DUF2339_TM"/>
</dbReference>
<keyword evidence="2" id="KW-0812">Transmembrane</keyword>
<feature type="transmembrane region" description="Helical" evidence="2">
    <location>
        <begin position="481"/>
        <end position="499"/>
    </location>
</feature>
<protein>
    <submittedName>
        <fullName evidence="3">Uncharacterized membrane protein</fullName>
    </submittedName>
</protein>
<feature type="transmembrane region" description="Helical" evidence="2">
    <location>
        <begin position="252"/>
        <end position="271"/>
    </location>
</feature>
<feature type="transmembrane region" description="Helical" evidence="2">
    <location>
        <begin position="1023"/>
        <end position="1040"/>
    </location>
</feature>
<feature type="transmembrane region" description="Helical" evidence="2">
    <location>
        <begin position="667"/>
        <end position="686"/>
    </location>
</feature>
<feature type="transmembrane region" description="Helical" evidence="2">
    <location>
        <begin position="857"/>
        <end position="874"/>
    </location>
</feature>
<sequence>MELPYVLEVPYYMGVLIGIIGIVLFGIGVFCLATAFILPLINRSRINKLRKKHVRISNVIKELTVLLEKDGSPPHDALKHEQPSTSAQPHQKLNPTVVPQDNAKSPKKLNDENPFDIPLQVWGSSIVLIFAGFFLFKNSMEAFIGVTGWLCCLIMPWVNRNSIKRLHEETERLATIAKKLAVILKKKGHSVPDKLNPSPLAPAQTYPHSDSTPATDTISSSNAEQSFHTQLTVLGGSIFLMFTAFFLLNISILTIIGVCLGLFCLTNRTLINKLLEEAERLNSIVQELTTILEIEGSYAPETLKTELSLHVTPAYDVPAPAIATENAVADGEELEFTFEKEEPVSTPDEAKPTSKGNIGFEQQFGVRLPVWIGGIALTLSGFFLVKYSIDMNLLTPPIRVILGGLLGGILLYGAEWVRRKPHFANGIRIAQSLSGSGIAVLYASLFAATSLYQLIPYFLGFLGMGAVTAIAVALSLKHGSPIALLGLIGGFWTPALVGSSAPHTLPLFIYLYLLFIGLMTVIKRKNWWILSIPTLLGAFFWVVFWTTNIFTQSDTVWLGLFLIAVSVTIVISSKLSYEKEITDVRTTSYYTSILNYGGLSGALILMGIITGKAGFDVLEWSLFGLLTAGGISLAYFNDRLYGFAPWVSMVVTIGMLIAWKTPDIHTFALTLTAFALTFAGAGYILLWRTKLPLLWAGLTGAATIVFYLLAYFKLRHTGLVDAIASFWTITAITLAGIAVYTVQKIRFYYQDHPYQDHLLALFAANATAFISIALTIELQRDFLPVAFAAEMFAIAWINSRIPIKALRPICMALALSFVILLLPQLHLLVTLLMISGIWLDKQRVIEGLSIPIVQWPAFQLGIPATMFLGASFFLRRDNDDNSVRTLELAAVVLTTVMGYYLTRHAFYVGLDDILFAKAGLLQRGVITNLLFIIGLAWLFIGGRFERIALSLGGAGLCIIAIFRIVFFDLLIHNPLWAHQRIEGWLVINSLLLPYGLPLLWTWIAGSKLPLKNKEPWTNCTRGFTLLLLFVLINLNVRYFFHGEYLDIGITTNAEIYTYSVTWLILAVSLLLAGVVSQVKMLRYASLGVMILTVGKVFLYDASELEGLYRVFSFLGLGVSLLGLSWFYTRFIFKENVPPPSK</sequence>
<evidence type="ECO:0000256" key="1">
    <source>
        <dbReference type="SAM" id="MobiDB-lite"/>
    </source>
</evidence>
<feature type="transmembrane region" description="Helical" evidence="2">
    <location>
        <begin position="724"/>
        <end position="742"/>
    </location>
</feature>
<feature type="transmembrane region" description="Helical" evidence="2">
    <location>
        <begin position="643"/>
        <end position="661"/>
    </location>
</feature>
<feature type="region of interest" description="Disordered" evidence="1">
    <location>
        <begin position="193"/>
        <end position="219"/>
    </location>
</feature>
<feature type="transmembrane region" description="Helical" evidence="2">
    <location>
        <begin position="529"/>
        <end position="550"/>
    </location>
</feature>
<gene>
    <name evidence="3" type="ORF">SAMN02745161_2725</name>
</gene>
<feature type="transmembrane region" description="Helical" evidence="2">
    <location>
        <begin position="983"/>
        <end position="1003"/>
    </location>
</feature>
<proteinExistence type="predicted"/>
<organism evidence="3 4">
    <name type="scientific">Halodesulfovibrio marinisediminis DSM 17456</name>
    <dbReference type="NCBI Taxonomy" id="1121457"/>
    <lineage>
        <taxon>Bacteria</taxon>
        <taxon>Pseudomonadati</taxon>
        <taxon>Thermodesulfobacteriota</taxon>
        <taxon>Desulfovibrionia</taxon>
        <taxon>Desulfovibrionales</taxon>
        <taxon>Desulfovibrionaceae</taxon>
        <taxon>Halodesulfovibrio</taxon>
    </lineage>
</organism>
<feature type="transmembrane region" description="Helical" evidence="2">
    <location>
        <begin position="12"/>
        <end position="41"/>
    </location>
</feature>
<feature type="transmembrane region" description="Helical" evidence="2">
    <location>
        <begin position="811"/>
        <end position="837"/>
    </location>
</feature>
<feature type="transmembrane region" description="Helical" evidence="2">
    <location>
        <begin position="589"/>
        <end position="611"/>
    </location>
</feature>
<feature type="transmembrane region" description="Helical" evidence="2">
    <location>
        <begin position="1110"/>
        <end position="1132"/>
    </location>
</feature>
<feature type="transmembrane region" description="Helical" evidence="2">
    <location>
        <begin position="556"/>
        <end position="577"/>
    </location>
</feature>